<feature type="chain" id="PRO_5018614786" description="Lysozyme inhibitor LprI N-terminal domain-containing protein" evidence="1">
    <location>
        <begin position="25"/>
        <end position="139"/>
    </location>
</feature>
<keyword evidence="3" id="KW-1185">Reference proteome</keyword>
<evidence type="ECO:0000256" key="1">
    <source>
        <dbReference type="SAM" id="SignalP"/>
    </source>
</evidence>
<proteinExistence type="predicted"/>
<evidence type="ECO:0008006" key="4">
    <source>
        <dbReference type="Google" id="ProtNLM"/>
    </source>
</evidence>
<dbReference type="AlphaFoldDB" id="A0A3S4CUY5"/>
<name>A0A3S4CUY5_9HYPH</name>
<reference evidence="2 3" key="1">
    <citation type="submission" date="2018-12" db="EMBL/GenBank/DDBJ databases">
        <authorList>
            <person name="Criscuolo A."/>
        </authorList>
    </citation>
    <scope>NUCLEOTIDE SEQUENCE [LARGE SCALE GENOMIC DNA]</scope>
    <source>
        <strain evidence="2">ACIP1116281</strain>
    </source>
</reference>
<sequence>MPVCARALALFAMLPLAAPLVALANDDPAWLAQCDAAGTSRIECLSVHLQALEDDQVQILDTLQTALGNPGPDGTDFAAARALLDTTQTTWWDFAQSDCRMLDLMMGDFGGMGGEAGFCLIEHYEHRNAQLERWVARLQ</sequence>
<dbReference type="EMBL" id="UZWD01000048">
    <property type="protein sequence ID" value="VDS06428.1"/>
    <property type="molecule type" value="Genomic_DNA"/>
</dbReference>
<protein>
    <recommendedName>
        <fullName evidence="4">Lysozyme inhibitor LprI N-terminal domain-containing protein</fullName>
    </recommendedName>
</protein>
<dbReference type="OrthoDB" id="7340239at2"/>
<evidence type="ECO:0000313" key="2">
    <source>
        <dbReference type="EMBL" id="VDS06428.1"/>
    </source>
</evidence>
<feature type="signal peptide" evidence="1">
    <location>
        <begin position="1"/>
        <end position="24"/>
    </location>
</feature>
<accession>A0A3S4CUY5</accession>
<gene>
    <name evidence="2" type="ORF">DEVEQU_03592</name>
</gene>
<keyword evidence="1" id="KW-0732">Signal</keyword>
<dbReference type="Proteomes" id="UP000268844">
    <property type="component" value="Unassembled WGS sequence"/>
</dbReference>
<organism evidence="2 3">
    <name type="scientific">Devosia equisanguinis</name>
    <dbReference type="NCBI Taxonomy" id="2490941"/>
    <lineage>
        <taxon>Bacteria</taxon>
        <taxon>Pseudomonadati</taxon>
        <taxon>Pseudomonadota</taxon>
        <taxon>Alphaproteobacteria</taxon>
        <taxon>Hyphomicrobiales</taxon>
        <taxon>Devosiaceae</taxon>
        <taxon>Devosia</taxon>
    </lineage>
</organism>
<evidence type="ECO:0000313" key="3">
    <source>
        <dbReference type="Proteomes" id="UP000268844"/>
    </source>
</evidence>
<dbReference type="RefSeq" id="WP_126151945.1">
    <property type="nucleotide sequence ID" value="NZ_JBHTMH010000001.1"/>
</dbReference>